<dbReference type="PANTHER" id="PTHR22947:SF39">
    <property type="entry name" value="MSP DOMAIN-CONTAINING PROTEIN"/>
    <property type="match status" value="1"/>
</dbReference>
<feature type="compositionally biased region" description="Polar residues" evidence="2">
    <location>
        <begin position="63"/>
        <end position="72"/>
    </location>
</feature>
<keyword evidence="3" id="KW-0732">Signal</keyword>
<feature type="compositionally biased region" description="Pro residues" evidence="2">
    <location>
        <begin position="33"/>
        <end position="58"/>
    </location>
</feature>
<evidence type="ECO:0000256" key="2">
    <source>
        <dbReference type="SAM" id="MobiDB-lite"/>
    </source>
</evidence>
<dbReference type="SUPFAM" id="SSF49354">
    <property type="entry name" value="PapD-like"/>
    <property type="match status" value="1"/>
</dbReference>
<dbReference type="PROSITE" id="PS50202">
    <property type="entry name" value="MSP"/>
    <property type="match status" value="1"/>
</dbReference>
<feature type="chain" id="PRO_5041211994" description="Major sperm protein" evidence="3">
    <location>
        <begin position="21"/>
        <end position="319"/>
    </location>
</feature>
<evidence type="ECO:0000313" key="6">
    <source>
        <dbReference type="Proteomes" id="UP001175271"/>
    </source>
</evidence>
<dbReference type="InterPro" id="IPR013783">
    <property type="entry name" value="Ig-like_fold"/>
</dbReference>
<dbReference type="InterPro" id="IPR008962">
    <property type="entry name" value="PapD-like_sf"/>
</dbReference>
<keyword evidence="1" id="KW-0206">Cytoskeleton</keyword>
<dbReference type="EMBL" id="JAUCMV010000004">
    <property type="protein sequence ID" value="KAK0407356.1"/>
    <property type="molecule type" value="Genomic_DNA"/>
</dbReference>
<gene>
    <name evidence="5" type="ORF">QR680_019152</name>
</gene>
<feature type="compositionally biased region" description="Basic and acidic residues" evidence="2">
    <location>
        <begin position="78"/>
        <end position="100"/>
    </location>
</feature>
<evidence type="ECO:0000259" key="4">
    <source>
        <dbReference type="PROSITE" id="PS50202"/>
    </source>
</evidence>
<protein>
    <recommendedName>
        <fullName evidence="1">Major sperm protein</fullName>
    </recommendedName>
</protein>
<reference evidence="5" key="1">
    <citation type="submission" date="2023-06" db="EMBL/GenBank/DDBJ databases">
        <title>Genomic analysis of the entomopathogenic nematode Steinernema hermaphroditum.</title>
        <authorList>
            <person name="Schwarz E.M."/>
            <person name="Heppert J.K."/>
            <person name="Baniya A."/>
            <person name="Schwartz H.T."/>
            <person name="Tan C.-H."/>
            <person name="Antoshechkin I."/>
            <person name="Sternberg P.W."/>
            <person name="Goodrich-Blair H."/>
            <person name="Dillman A.R."/>
        </authorList>
    </citation>
    <scope>NUCLEOTIDE SEQUENCE</scope>
    <source>
        <strain evidence="5">PS9179</strain>
        <tissue evidence="5">Whole animal</tissue>
    </source>
</reference>
<keyword evidence="6" id="KW-1185">Reference proteome</keyword>
<dbReference type="Proteomes" id="UP001175271">
    <property type="component" value="Unassembled WGS sequence"/>
</dbReference>
<comment type="caution">
    <text evidence="5">The sequence shown here is derived from an EMBL/GenBank/DDBJ whole genome shotgun (WGS) entry which is preliminary data.</text>
</comment>
<organism evidence="5 6">
    <name type="scientific">Steinernema hermaphroditum</name>
    <dbReference type="NCBI Taxonomy" id="289476"/>
    <lineage>
        <taxon>Eukaryota</taxon>
        <taxon>Metazoa</taxon>
        <taxon>Ecdysozoa</taxon>
        <taxon>Nematoda</taxon>
        <taxon>Chromadorea</taxon>
        <taxon>Rhabditida</taxon>
        <taxon>Tylenchina</taxon>
        <taxon>Panagrolaimomorpha</taxon>
        <taxon>Strongyloidoidea</taxon>
        <taxon>Steinernematidae</taxon>
        <taxon>Steinernema</taxon>
    </lineage>
</organism>
<dbReference type="PANTHER" id="PTHR22947">
    <property type="entry name" value="MAJOR SPERM PROTEIN"/>
    <property type="match status" value="1"/>
</dbReference>
<sequence length="319" mass="34758">MALPMLVTLFAGTAFPLTLTVSAILLCTKKVASPPPAPVTIPTSSPTPPSSASPPSPPASAGNVKSSHTGYDNVTVKGETEEVANKEKDTNSFEICDKCGSKTPKGKKRNEKKEEEKKNEQEREQKQGENEAMKNEKRDNDNKVEEKKNEKEGDKNEEGKRNENEEGKGAGDNNPEAKKDGEKNADKDGSSKNNKQKAKSPDKPKDITITPNALKFPEKGSMMHITITNTTDKRLAVKVKCSDNKLFRVAPVFGFCSKKGTMIVEVLRSKGPPKLDKLVIATVQCNEDCTDPNPLFKAKDANEQTTNVALNVECNTTKI</sequence>
<keyword evidence="1" id="KW-0963">Cytoplasm</keyword>
<comment type="function">
    <text evidence="1">Central component in molecular interactions underlying sperm crawling. Forms an extensive filament system that extends from sperm villipoda, along the leading edge of the pseudopod.</text>
</comment>
<feature type="domain" description="MSP" evidence="4">
    <location>
        <begin position="206"/>
        <end position="319"/>
    </location>
</feature>
<accession>A0AA39LRF1</accession>
<dbReference type="Pfam" id="PF00635">
    <property type="entry name" value="Motile_Sperm"/>
    <property type="match status" value="1"/>
</dbReference>
<feature type="region of interest" description="Disordered" evidence="2">
    <location>
        <begin position="32"/>
        <end position="212"/>
    </location>
</feature>
<dbReference type="Gene3D" id="2.60.40.10">
    <property type="entry name" value="Immunoglobulins"/>
    <property type="match status" value="1"/>
</dbReference>
<proteinExistence type="predicted"/>
<evidence type="ECO:0000313" key="5">
    <source>
        <dbReference type="EMBL" id="KAK0407356.1"/>
    </source>
</evidence>
<evidence type="ECO:0000256" key="1">
    <source>
        <dbReference type="RuleBase" id="RU003425"/>
    </source>
</evidence>
<feature type="compositionally biased region" description="Basic and acidic residues" evidence="2">
    <location>
        <begin position="111"/>
        <end position="190"/>
    </location>
</feature>
<feature type="signal peptide" evidence="3">
    <location>
        <begin position="1"/>
        <end position="20"/>
    </location>
</feature>
<dbReference type="InterPro" id="IPR000535">
    <property type="entry name" value="MSP_dom"/>
</dbReference>
<evidence type="ECO:0000256" key="3">
    <source>
        <dbReference type="SAM" id="SignalP"/>
    </source>
</evidence>
<dbReference type="AlphaFoldDB" id="A0AA39LRF1"/>
<dbReference type="InterPro" id="IPR051774">
    <property type="entry name" value="Sperm-specific_class_P"/>
</dbReference>
<name>A0AA39LRF1_9BILA</name>